<comment type="caution">
    <text evidence="2">The sequence shown here is derived from an EMBL/GenBank/DDBJ whole genome shotgun (WGS) entry which is preliminary data.</text>
</comment>
<feature type="domain" description="Bro-N" evidence="1">
    <location>
        <begin position="16"/>
        <end position="108"/>
    </location>
</feature>
<evidence type="ECO:0000313" key="2">
    <source>
        <dbReference type="EMBL" id="OGZ40368.1"/>
    </source>
</evidence>
<dbReference type="InterPro" id="IPR003497">
    <property type="entry name" value="BRO_N_domain"/>
</dbReference>
<dbReference type="AlphaFoldDB" id="A0A1G2FRX7"/>
<accession>A0A1G2FRX7</accession>
<sequence>MGQVSILKNQLVIFEEIKCINEYQSEYWSARQLAKVLEYSEYRHFQPVIERAKEACKNSGQSIKDHFEDILDMIEIGKTASREVKDVRLSRYACYLVVQNSDPSKEIVALGQTYFAIQTRKQEVQEQLIEDQKRLFLRGEVTVHNKHLAETASKAGVKNYAVFTNYGYMGLYGGLKVQDIHKQKKLKKSQKILDHMGSEELAANLFRATQTDAKIKREEIQGEARANQAHFDVGKKVRQTIREMGGTMPEKLPTPDGVEKAKSRVKKLAKEKIEELVG</sequence>
<dbReference type="EMBL" id="MHNG01000019">
    <property type="protein sequence ID" value="OGZ40368.1"/>
    <property type="molecule type" value="Genomic_DNA"/>
</dbReference>
<dbReference type="NCBIfam" id="NF008573">
    <property type="entry name" value="PRK11525.1"/>
    <property type="match status" value="1"/>
</dbReference>
<gene>
    <name evidence="2" type="ORF">A3I20_01935</name>
</gene>
<protein>
    <submittedName>
        <fullName evidence="2">DNA damage-inducible protein D</fullName>
    </submittedName>
</protein>
<dbReference type="Pfam" id="PF02498">
    <property type="entry name" value="Bro-N"/>
    <property type="match status" value="1"/>
</dbReference>
<evidence type="ECO:0000313" key="3">
    <source>
        <dbReference type="Proteomes" id="UP000177020"/>
    </source>
</evidence>
<dbReference type="Proteomes" id="UP000177020">
    <property type="component" value="Unassembled WGS sequence"/>
</dbReference>
<organism evidence="2 3">
    <name type="scientific">Candidatus Portnoybacteria bacterium RIFCSPLOWO2_02_FULL_40_15</name>
    <dbReference type="NCBI Taxonomy" id="1802002"/>
    <lineage>
        <taxon>Bacteria</taxon>
        <taxon>Candidatus Portnoyibacteriota</taxon>
    </lineage>
</organism>
<name>A0A1G2FRX7_9BACT</name>
<reference evidence="2 3" key="1">
    <citation type="journal article" date="2016" name="Nat. Commun.">
        <title>Thousands of microbial genomes shed light on interconnected biogeochemical processes in an aquifer system.</title>
        <authorList>
            <person name="Anantharaman K."/>
            <person name="Brown C.T."/>
            <person name="Hug L.A."/>
            <person name="Sharon I."/>
            <person name="Castelle C.J."/>
            <person name="Probst A.J."/>
            <person name="Thomas B.C."/>
            <person name="Singh A."/>
            <person name="Wilkins M.J."/>
            <person name="Karaoz U."/>
            <person name="Brodie E.L."/>
            <person name="Williams K.H."/>
            <person name="Hubbard S.S."/>
            <person name="Banfield J.F."/>
        </authorList>
    </citation>
    <scope>NUCLEOTIDE SEQUENCE [LARGE SCALE GENOMIC DNA]</scope>
</reference>
<proteinExistence type="predicted"/>
<evidence type="ECO:0000259" key="1">
    <source>
        <dbReference type="Pfam" id="PF02498"/>
    </source>
</evidence>